<reference evidence="1" key="1">
    <citation type="submission" date="2023-04" db="EMBL/GenBank/DDBJ databases">
        <authorList>
            <person name="Vijverberg K."/>
            <person name="Xiong W."/>
            <person name="Schranz E."/>
        </authorList>
    </citation>
    <scope>NUCLEOTIDE SEQUENCE</scope>
</reference>
<sequence>MHEPITSLYSLQSKDAERMVQEDKPPNNDEIMVSFADLKLDPEDNNVFDDMIMSETEYLLKAKENRLRGLIESVKKTQVERFLVHSNGFEHEINKLCDVAMEHYIVLLE</sequence>
<organism evidence="1 2">
    <name type="scientific">Lactuca saligna</name>
    <name type="common">Willowleaf lettuce</name>
    <dbReference type="NCBI Taxonomy" id="75948"/>
    <lineage>
        <taxon>Eukaryota</taxon>
        <taxon>Viridiplantae</taxon>
        <taxon>Streptophyta</taxon>
        <taxon>Embryophyta</taxon>
        <taxon>Tracheophyta</taxon>
        <taxon>Spermatophyta</taxon>
        <taxon>Magnoliopsida</taxon>
        <taxon>eudicotyledons</taxon>
        <taxon>Gunneridae</taxon>
        <taxon>Pentapetalae</taxon>
        <taxon>asterids</taxon>
        <taxon>campanulids</taxon>
        <taxon>Asterales</taxon>
        <taxon>Asteraceae</taxon>
        <taxon>Cichorioideae</taxon>
        <taxon>Cichorieae</taxon>
        <taxon>Lactucinae</taxon>
        <taxon>Lactuca</taxon>
    </lineage>
</organism>
<gene>
    <name evidence="1" type="ORF">LSALG_LOCUS520</name>
</gene>
<proteinExistence type="predicted"/>
<name>A0AA35Y6G8_LACSI</name>
<evidence type="ECO:0000313" key="1">
    <source>
        <dbReference type="EMBL" id="CAI9259638.1"/>
    </source>
</evidence>
<accession>A0AA35Y6G8</accession>
<keyword evidence="2" id="KW-1185">Reference proteome</keyword>
<protein>
    <submittedName>
        <fullName evidence="1">Uncharacterized protein</fullName>
    </submittedName>
</protein>
<dbReference type="Proteomes" id="UP001177003">
    <property type="component" value="Chromosome 0"/>
</dbReference>
<dbReference type="AlphaFoldDB" id="A0AA35Y6G8"/>
<evidence type="ECO:0000313" key="2">
    <source>
        <dbReference type="Proteomes" id="UP001177003"/>
    </source>
</evidence>
<dbReference type="EMBL" id="OX465086">
    <property type="protein sequence ID" value="CAI9259638.1"/>
    <property type="molecule type" value="Genomic_DNA"/>
</dbReference>